<keyword evidence="2" id="KW-1185">Reference proteome</keyword>
<name>A0A8J3UN61_9ACTN</name>
<dbReference type="RefSeq" id="WP_203974887.1">
    <property type="nucleotide sequence ID" value="NZ_BAAAKY010000014.1"/>
</dbReference>
<sequence>MINHPYGGTCDAIATWSAVFSCDCYHTRERRVCDGHLDGRLSCAECLEYGDHQCRMIAGPPEKIG</sequence>
<reference evidence="1" key="1">
    <citation type="submission" date="2021-01" db="EMBL/GenBank/DDBJ databases">
        <title>Whole genome shotgun sequence of Planotetraspora silvatica NBRC 100141.</title>
        <authorList>
            <person name="Komaki H."/>
            <person name="Tamura T."/>
        </authorList>
    </citation>
    <scope>NUCLEOTIDE SEQUENCE</scope>
    <source>
        <strain evidence="1">NBRC 100141</strain>
    </source>
</reference>
<dbReference type="AlphaFoldDB" id="A0A8J3UN61"/>
<accession>A0A8J3UN61</accession>
<dbReference type="Proteomes" id="UP000644610">
    <property type="component" value="Unassembled WGS sequence"/>
</dbReference>
<organism evidence="1 2">
    <name type="scientific">Planotetraspora silvatica</name>
    <dbReference type="NCBI Taxonomy" id="234614"/>
    <lineage>
        <taxon>Bacteria</taxon>
        <taxon>Bacillati</taxon>
        <taxon>Actinomycetota</taxon>
        <taxon>Actinomycetes</taxon>
        <taxon>Streptosporangiales</taxon>
        <taxon>Streptosporangiaceae</taxon>
        <taxon>Planotetraspora</taxon>
    </lineage>
</organism>
<protein>
    <submittedName>
        <fullName evidence="1">Uncharacterized protein</fullName>
    </submittedName>
</protein>
<gene>
    <name evidence="1" type="ORF">Psi02_32360</name>
</gene>
<proteinExistence type="predicted"/>
<dbReference type="EMBL" id="BOOQ01000021">
    <property type="protein sequence ID" value="GII46812.1"/>
    <property type="molecule type" value="Genomic_DNA"/>
</dbReference>
<comment type="caution">
    <text evidence="1">The sequence shown here is derived from an EMBL/GenBank/DDBJ whole genome shotgun (WGS) entry which is preliminary data.</text>
</comment>
<evidence type="ECO:0000313" key="1">
    <source>
        <dbReference type="EMBL" id="GII46812.1"/>
    </source>
</evidence>
<evidence type="ECO:0000313" key="2">
    <source>
        <dbReference type="Proteomes" id="UP000644610"/>
    </source>
</evidence>